<keyword evidence="12" id="KW-0249">Electron transport</keyword>
<dbReference type="GO" id="GO:0046872">
    <property type="term" value="F:metal ion binding"/>
    <property type="evidence" value="ECO:0007669"/>
    <property type="project" value="UniProtKB-KW"/>
</dbReference>
<dbReference type="InterPro" id="IPR000701">
    <property type="entry name" value="SuccDH_FuR_B_TM-su"/>
</dbReference>
<comment type="pathway">
    <text evidence="4">Carbohydrate metabolism; tricarboxylic acid cycle.</text>
</comment>
<evidence type="ECO:0000256" key="1">
    <source>
        <dbReference type="ARBA" id="ARBA00001971"/>
    </source>
</evidence>
<evidence type="ECO:0000256" key="2">
    <source>
        <dbReference type="ARBA" id="ARBA00004050"/>
    </source>
</evidence>
<keyword evidence="10 16" id="KW-0812">Transmembrane</keyword>
<gene>
    <name evidence="17" type="primary">sdhD</name>
    <name evidence="17" type="ORF">BAR1_14365</name>
</gene>
<keyword evidence="15 16" id="KW-0472">Membrane</keyword>
<evidence type="ECO:0000256" key="12">
    <source>
        <dbReference type="ARBA" id="ARBA00022982"/>
    </source>
</evidence>
<organism evidence="17 18">
    <name type="scientific">Profundibacter amoris</name>
    <dbReference type="NCBI Taxonomy" id="2171755"/>
    <lineage>
        <taxon>Bacteria</taxon>
        <taxon>Pseudomonadati</taxon>
        <taxon>Pseudomonadota</taxon>
        <taxon>Alphaproteobacteria</taxon>
        <taxon>Rhodobacterales</taxon>
        <taxon>Paracoccaceae</taxon>
        <taxon>Profundibacter</taxon>
    </lineage>
</organism>
<dbReference type="UniPathway" id="UPA00223"/>
<proteinExistence type="predicted"/>
<dbReference type="OrthoDB" id="9809280at2"/>
<dbReference type="InterPro" id="IPR034804">
    <property type="entry name" value="SQR/QFR_C/D"/>
</dbReference>
<dbReference type="PROSITE" id="PS51257">
    <property type="entry name" value="PROKAR_LIPOPROTEIN"/>
    <property type="match status" value="1"/>
</dbReference>
<dbReference type="GO" id="GO:0006099">
    <property type="term" value="P:tricarboxylic acid cycle"/>
    <property type="evidence" value="ECO:0007669"/>
    <property type="project" value="UniProtKB-UniPathway"/>
</dbReference>
<accession>A0A347UJH9</accession>
<feature type="transmembrane region" description="Helical" evidence="16">
    <location>
        <begin position="70"/>
        <end position="93"/>
    </location>
</feature>
<evidence type="ECO:0000256" key="8">
    <source>
        <dbReference type="ARBA" id="ARBA00022532"/>
    </source>
</evidence>
<dbReference type="Proteomes" id="UP000261704">
    <property type="component" value="Chromosome"/>
</dbReference>
<evidence type="ECO:0000256" key="14">
    <source>
        <dbReference type="ARBA" id="ARBA00023004"/>
    </source>
</evidence>
<evidence type="ECO:0000256" key="10">
    <source>
        <dbReference type="ARBA" id="ARBA00022692"/>
    </source>
</evidence>
<dbReference type="NCBIfam" id="TIGR02968">
    <property type="entry name" value="succ_dehyd_anc"/>
    <property type="match status" value="1"/>
</dbReference>
<keyword evidence="11" id="KW-0479">Metal-binding</keyword>
<protein>
    <recommendedName>
        <fullName evidence="6">Succinate dehydrogenase hydrophobic membrane anchor subunit</fullName>
    </recommendedName>
</protein>
<evidence type="ECO:0000256" key="13">
    <source>
        <dbReference type="ARBA" id="ARBA00022989"/>
    </source>
</evidence>
<keyword evidence="14" id="KW-0408">Iron</keyword>
<name>A0A347UJH9_9RHOB</name>
<dbReference type="CDD" id="cd03495">
    <property type="entry name" value="SQR_TypeC_SdhD_like"/>
    <property type="match status" value="1"/>
</dbReference>
<evidence type="ECO:0000256" key="16">
    <source>
        <dbReference type="SAM" id="Phobius"/>
    </source>
</evidence>
<evidence type="ECO:0000313" key="17">
    <source>
        <dbReference type="EMBL" id="AXX99007.1"/>
    </source>
</evidence>
<evidence type="ECO:0000256" key="6">
    <source>
        <dbReference type="ARBA" id="ARBA00019425"/>
    </source>
</evidence>
<evidence type="ECO:0000256" key="9">
    <source>
        <dbReference type="ARBA" id="ARBA00022617"/>
    </source>
</evidence>
<dbReference type="SUPFAM" id="SSF81343">
    <property type="entry name" value="Fumarate reductase respiratory complex transmembrane subunits"/>
    <property type="match status" value="1"/>
</dbReference>
<feature type="transmembrane region" description="Helical" evidence="16">
    <location>
        <begin position="146"/>
        <end position="164"/>
    </location>
</feature>
<dbReference type="GO" id="GO:0020037">
    <property type="term" value="F:heme binding"/>
    <property type="evidence" value="ECO:0007669"/>
    <property type="project" value="InterPro"/>
</dbReference>
<evidence type="ECO:0000256" key="4">
    <source>
        <dbReference type="ARBA" id="ARBA00005163"/>
    </source>
</evidence>
<comment type="cofactor">
    <cofactor evidence="1">
        <name>heme</name>
        <dbReference type="ChEBI" id="CHEBI:30413"/>
    </cofactor>
</comment>
<dbReference type="Gene3D" id="1.20.1300.10">
    <property type="entry name" value="Fumarate reductase/succinate dehydrogenase, transmembrane subunit"/>
    <property type="match status" value="1"/>
</dbReference>
<dbReference type="KEGG" id="pamo:BAR1_14365"/>
<comment type="function">
    <text evidence="2">Membrane-anchoring subunit of succinate dehydrogenase (SDH).</text>
</comment>
<dbReference type="GO" id="GO:0016020">
    <property type="term" value="C:membrane"/>
    <property type="evidence" value="ECO:0007669"/>
    <property type="project" value="UniProtKB-SubCell"/>
</dbReference>
<evidence type="ECO:0000313" key="18">
    <source>
        <dbReference type="Proteomes" id="UP000261704"/>
    </source>
</evidence>
<sequence length="166" mass="17784">MGFGQRYGDEGCSAVGNCGGGIVGCSNIAVHPAGAVRGTKMSYLTDRKRVLGLGVARGGSEHFISQRLTAIALIPLSLMFLFPFIGTLGADYATMLKTYQHPYHAIVAVMFFIVLCKHLHLGLQVVIEDYIHAPRLLMAALIVNRLFWGATAVTAVFAIAKIAFSA</sequence>
<dbReference type="AlphaFoldDB" id="A0A347UJH9"/>
<keyword evidence="18" id="KW-1185">Reference proteome</keyword>
<feature type="transmembrane region" description="Helical" evidence="16">
    <location>
        <begin position="105"/>
        <end position="126"/>
    </location>
</feature>
<evidence type="ECO:0000256" key="11">
    <source>
        <dbReference type="ARBA" id="ARBA00022723"/>
    </source>
</evidence>
<keyword evidence="7" id="KW-0813">Transport</keyword>
<evidence type="ECO:0000256" key="5">
    <source>
        <dbReference type="ARBA" id="ARBA00011558"/>
    </source>
</evidence>
<reference evidence="17 18" key="1">
    <citation type="submission" date="2018-09" db="EMBL/GenBank/DDBJ databases">
        <title>Profundibacter amoris BAR1 gen. nov., sp. nov., a new member of the Roseobacter clade isolated at Lokis Castle Vent Field on the Arctic Mid-Oceanic Ridge.</title>
        <authorList>
            <person name="Le Moine Bauer S."/>
            <person name="Sjoeberg A.G."/>
            <person name="L'Haridon S."/>
            <person name="Stokke R."/>
            <person name="Roalkvam I."/>
            <person name="Steen I.H."/>
            <person name="Dahle H."/>
        </authorList>
    </citation>
    <scope>NUCLEOTIDE SEQUENCE [LARGE SCALE GENOMIC DNA]</scope>
    <source>
        <strain evidence="17 18">BAR1</strain>
    </source>
</reference>
<keyword evidence="8" id="KW-0816">Tricarboxylic acid cycle</keyword>
<keyword evidence="13 16" id="KW-1133">Transmembrane helix</keyword>
<comment type="subcellular location">
    <subcellularLocation>
        <location evidence="3">Membrane</location>
        <topology evidence="3">Multi-pass membrane protein</topology>
    </subcellularLocation>
</comment>
<comment type="subunit">
    <text evidence="5">Part of an enzyme complex containing four subunits: a flavoprotein, an iron-sulfur protein, plus two membrane-anchoring proteins, SdhC and SdhD.</text>
</comment>
<evidence type="ECO:0000256" key="3">
    <source>
        <dbReference type="ARBA" id="ARBA00004141"/>
    </source>
</evidence>
<dbReference type="EMBL" id="CP032125">
    <property type="protein sequence ID" value="AXX99007.1"/>
    <property type="molecule type" value="Genomic_DNA"/>
</dbReference>
<dbReference type="InterPro" id="IPR014312">
    <property type="entry name" value="Succ_DH_anchor"/>
</dbReference>
<keyword evidence="9" id="KW-0349">Heme</keyword>
<dbReference type="Pfam" id="PF01127">
    <property type="entry name" value="Sdh_cyt"/>
    <property type="match status" value="1"/>
</dbReference>
<evidence type="ECO:0000256" key="7">
    <source>
        <dbReference type="ARBA" id="ARBA00022448"/>
    </source>
</evidence>
<evidence type="ECO:0000256" key="15">
    <source>
        <dbReference type="ARBA" id="ARBA00023136"/>
    </source>
</evidence>